<dbReference type="RefSeq" id="WP_064274491.1">
    <property type="nucleotide sequence ID" value="NZ_LUTU01000007.1"/>
</dbReference>
<evidence type="ECO:0000313" key="4">
    <source>
        <dbReference type="EMBL" id="OAJ67696.1"/>
    </source>
</evidence>
<dbReference type="InterPro" id="IPR045851">
    <property type="entry name" value="AMP-bd_C_sf"/>
</dbReference>
<dbReference type="PATRIC" id="fig|38307.3.peg.1792"/>
<dbReference type="GO" id="GO:0071766">
    <property type="term" value="P:Actinobacterium-type cell wall biogenesis"/>
    <property type="evidence" value="ECO:0007669"/>
    <property type="project" value="UniProtKB-ARBA"/>
</dbReference>
<dbReference type="InterPro" id="IPR042099">
    <property type="entry name" value="ANL_N_sf"/>
</dbReference>
<protein>
    <submittedName>
        <fullName evidence="4">Nonribosomal peptide synthase</fullName>
    </submittedName>
</protein>
<dbReference type="EMBL" id="LUTU01000007">
    <property type="protein sequence ID" value="OAJ67696.1"/>
    <property type="molecule type" value="Genomic_DNA"/>
</dbReference>
<dbReference type="AlphaFoldDB" id="A0A1B6VKG6"/>
<sequence length="603" mass="65446">MTQSFATVLAADGQEILDWQRSTIVDALFFHAARTPDLKVYTLLGDGENETDTVTASELAAQATALAVWLKRMLAPGARVLLLYESSLDYIRGLLGCLCAGLVPVSGVYPKAFGARDRFVALRDDVEAAAVIGNRSILTEFQKVCPDKADGSRFLWIPTDKIRPSAKHESVAHPLPTDVALIQYTSGSTRTPRGVLLTHRNIAHNLFRQAEAFGYRQGDCGVNWLPLSHDMGLIGGALMTLATGGRCILLPPEAIAEKPIRWLRAISRYRATLSGGPNFAYGMCVRSIAPEDVASLDLSCWEVAFNGAEYIRAETMQSFTERFASSGFDERAFFACYGLAEATLLVTASERGQGVSFREFSRDGLAHGHALPPRDIFDRRLLAGCGRPPSDIIVRIADGDTETALPDGDVGEIRIHSPGVATGYVNRPVENSRVFEGHVAGEEGNFLRTGDRGFLLDGTLYVTGRQDNRIKLGDSVLDPEDIIACLGAFEADIRLFSTAVFDETIEDKTSLVLVTELPSGSDGDLTQLGKAIGETICTHFPTRRCRVVFLRASAILKTPSGKIRVAETRNELLQGNIPILGEYTHSPAGSGQVRILKIAEGKM</sequence>
<dbReference type="Gene3D" id="3.30.300.30">
    <property type="match status" value="1"/>
</dbReference>
<dbReference type="FunFam" id="3.40.50.12780:FF:000013">
    <property type="entry name" value="Long-chain-fatty-acid--AMP ligase FadD32"/>
    <property type="match status" value="1"/>
</dbReference>
<dbReference type="Proteomes" id="UP000077786">
    <property type="component" value="Unassembled WGS sequence"/>
</dbReference>
<dbReference type="SUPFAM" id="SSF56801">
    <property type="entry name" value="Acetyl-CoA synthetase-like"/>
    <property type="match status" value="1"/>
</dbReference>
<evidence type="ECO:0000259" key="3">
    <source>
        <dbReference type="Pfam" id="PF00501"/>
    </source>
</evidence>
<evidence type="ECO:0000256" key="2">
    <source>
        <dbReference type="ARBA" id="ARBA00022598"/>
    </source>
</evidence>
<dbReference type="GO" id="GO:0005886">
    <property type="term" value="C:plasma membrane"/>
    <property type="evidence" value="ECO:0007669"/>
    <property type="project" value="TreeGrafter"/>
</dbReference>
<dbReference type="OrthoDB" id="9803968at2"/>
<dbReference type="InterPro" id="IPR040097">
    <property type="entry name" value="FAAL/FAAC"/>
</dbReference>
<organism evidence="4 5">
    <name type="scientific">Gluconobacter cerinus</name>
    <dbReference type="NCBI Taxonomy" id="38307"/>
    <lineage>
        <taxon>Bacteria</taxon>
        <taxon>Pseudomonadati</taxon>
        <taxon>Pseudomonadota</taxon>
        <taxon>Alphaproteobacteria</taxon>
        <taxon>Acetobacterales</taxon>
        <taxon>Acetobacteraceae</taxon>
        <taxon>Gluconobacter</taxon>
    </lineage>
</organism>
<comment type="caution">
    <text evidence="4">The sequence shown here is derived from an EMBL/GenBank/DDBJ whole genome shotgun (WGS) entry which is preliminary data.</text>
</comment>
<dbReference type="InterPro" id="IPR000873">
    <property type="entry name" value="AMP-dep_synth/lig_dom"/>
</dbReference>
<name>A0A1B6VKG6_9PROT</name>
<dbReference type="PANTHER" id="PTHR22754">
    <property type="entry name" value="DISCO-INTERACTING PROTEIN 2 DIP2 -RELATED"/>
    <property type="match status" value="1"/>
</dbReference>
<dbReference type="PANTHER" id="PTHR22754:SF32">
    <property type="entry name" value="DISCO-INTERACTING PROTEIN 2"/>
    <property type="match status" value="1"/>
</dbReference>
<keyword evidence="2" id="KW-0436">Ligase</keyword>
<dbReference type="GO" id="GO:0006633">
    <property type="term" value="P:fatty acid biosynthetic process"/>
    <property type="evidence" value="ECO:0007669"/>
    <property type="project" value="TreeGrafter"/>
</dbReference>
<dbReference type="GO" id="GO:0070566">
    <property type="term" value="F:adenylyltransferase activity"/>
    <property type="evidence" value="ECO:0007669"/>
    <property type="project" value="TreeGrafter"/>
</dbReference>
<dbReference type="CDD" id="cd05931">
    <property type="entry name" value="FAAL"/>
    <property type="match status" value="1"/>
</dbReference>
<dbReference type="GO" id="GO:0016874">
    <property type="term" value="F:ligase activity"/>
    <property type="evidence" value="ECO:0007669"/>
    <property type="project" value="UniProtKB-KW"/>
</dbReference>
<dbReference type="Pfam" id="PF00501">
    <property type="entry name" value="AMP-binding"/>
    <property type="match status" value="1"/>
</dbReference>
<comment type="similarity">
    <text evidence="1">Belongs to the ATP-dependent AMP-binding enzyme family.</text>
</comment>
<reference evidence="4 5" key="1">
    <citation type="submission" date="2016-03" db="EMBL/GenBank/DDBJ databases">
        <title>Draft genome sequence of Gluconobacter cerinus strain CECT 9110.</title>
        <authorList>
            <person name="Sainz F."/>
            <person name="Mas A."/>
            <person name="Torija M.J."/>
        </authorList>
    </citation>
    <scope>NUCLEOTIDE SEQUENCE [LARGE SCALE GENOMIC DNA]</scope>
    <source>
        <strain evidence="4 5">CECT 9110</strain>
    </source>
</reference>
<evidence type="ECO:0000256" key="1">
    <source>
        <dbReference type="ARBA" id="ARBA00006432"/>
    </source>
</evidence>
<proteinExistence type="inferred from homology"/>
<accession>A0A1B6VKG6</accession>
<evidence type="ECO:0000313" key="5">
    <source>
        <dbReference type="Proteomes" id="UP000077786"/>
    </source>
</evidence>
<dbReference type="Gene3D" id="3.40.50.12780">
    <property type="entry name" value="N-terminal domain of ligase-like"/>
    <property type="match status" value="1"/>
</dbReference>
<feature type="domain" description="AMP-dependent synthetase/ligase" evidence="3">
    <location>
        <begin position="31"/>
        <end position="424"/>
    </location>
</feature>
<gene>
    <name evidence="4" type="ORF">A0123_01738</name>
</gene>